<dbReference type="InterPro" id="IPR001375">
    <property type="entry name" value="Peptidase_S9_cat"/>
</dbReference>
<dbReference type="RefSeq" id="WP_012792221.1">
    <property type="nucleotide sequence ID" value="NC_013132.1"/>
</dbReference>
<evidence type="ECO:0000259" key="3">
    <source>
        <dbReference type="Pfam" id="PF00326"/>
    </source>
</evidence>
<dbReference type="PANTHER" id="PTHR42776:SF27">
    <property type="entry name" value="DIPEPTIDYL PEPTIDASE FAMILY MEMBER 6"/>
    <property type="match status" value="1"/>
</dbReference>
<evidence type="ECO:0000313" key="4">
    <source>
        <dbReference type="EMBL" id="ACU62053.1"/>
    </source>
</evidence>
<evidence type="ECO:0000256" key="1">
    <source>
        <dbReference type="ARBA" id="ARBA00022801"/>
    </source>
</evidence>
<name>A0A979G7C7_CHIPD</name>
<dbReference type="InterPro" id="IPR029058">
    <property type="entry name" value="AB_hydrolase_fold"/>
</dbReference>
<dbReference type="OrthoDB" id="9812921at2"/>
<reference evidence="5" key="1">
    <citation type="submission" date="2009-08" db="EMBL/GenBank/DDBJ databases">
        <title>The complete genome of Chitinophaga pinensis DSM 2588.</title>
        <authorList>
            <consortium name="US DOE Joint Genome Institute (JGI-PGF)"/>
            <person name="Lucas S."/>
            <person name="Copeland A."/>
            <person name="Lapidus A."/>
            <person name="Glavina del Rio T."/>
            <person name="Dalin E."/>
            <person name="Tice H."/>
            <person name="Bruce D."/>
            <person name="Goodwin L."/>
            <person name="Pitluck S."/>
            <person name="Kyrpides N."/>
            <person name="Mavromatis K."/>
            <person name="Ivanova N."/>
            <person name="Mikhailova N."/>
            <person name="Sims D."/>
            <person name="Meinche L."/>
            <person name="Brettin T."/>
            <person name="Detter J.C."/>
            <person name="Han C."/>
            <person name="Larimer F."/>
            <person name="Land M."/>
            <person name="Hauser L."/>
            <person name="Markowitz V."/>
            <person name="Cheng J.-F."/>
            <person name="Hugenholtz P."/>
            <person name="Woyke T."/>
            <person name="Wu D."/>
            <person name="Spring S."/>
            <person name="Klenk H.-P."/>
            <person name="Eisen J.A."/>
        </authorList>
    </citation>
    <scope>NUCLEOTIDE SEQUENCE [LARGE SCALE GENOMIC DNA]</scope>
    <source>
        <strain evidence="5">ATCC 43595 / DSM 2588 / LMG 13176 / NBRC 15968 / NCIMB 11800 / UQM 2034</strain>
    </source>
</reference>
<feature type="signal peptide" evidence="2">
    <location>
        <begin position="1"/>
        <end position="19"/>
    </location>
</feature>
<dbReference type="Gene3D" id="3.40.50.1820">
    <property type="entry name" value="alpha/beta hydrolase"/>
    <property type="match status" value="1"/>
</dbReference>
<sequence length="870" mass="98797">MKTLIFIHCFLYLVITAHAQKPPLRIDSFKSWPSIGYGNISNNGRFVYYNMQTAHEGETKTVVRATQTDWQTQFDELTDPTFNDRSNILFAICKDTLLKLDLTSRKVSYVPDVSSFRLLKTGLDQWLLQRSVKSNALSIIRLRDNKKIALDSISDFVVSHNQQYLLLQQLNNDTGRLVLLNLKEAVYTTVFNGSGINNIIFDNTDQQFAFWTDSSQLTQLWVGKTNIAGATCLYTEKQRGSANNVHVCAGCSFKFSSNGQHLFLTLQQPIKSAVNNPNLVISSYQDPILKTADFEGTNINDTITHLLASINLNNKELIQLTQANEEIILETPREETPDNYIIIRCRTQDSTDQTYTDAYNYYLCSTASGKRFPVKLNSQTGLKSIQISPGGKYLVYYDPAFSAYYSVSLSDLQRVKILSSETESLLDFRLKDYPKAQHPVGITGWLSEDRHVLISTTCNIYLVDPEARQQTVNLTAGLQQNRHIIYHLPLSRYRLQPEKDGTFLLSALDLNNKKIALQRWKPGSVVDPRNMHFQSVYIGNLKLFYPQLNRDIHKAVDRNSYLVRMESAGEAPNLYFTEDFEHFKQLSDIHPQKNYNWLTSELHKYRDARGYDVEGVLYKPENFDSTKVYPLIINIYEQKSIELNKYEAPGNGSGGDIDLSRLVSNGYLVFKGNIVTEHKKPGEGALASVLAAVDHLKKYKWIDPSKMAITGHSFGGYEVNYIITHSNIFAAALSAAGVASIIESYSTPVGTAGTMWDGYLKDGPPKVVSALSDSVNLYVQNSPIFFAKNVNTPLLMMHNTEDGNVLFSQGLSFFAELKRLRKKVWMLTYRGDRHVVSEENQVDYYTRLSAFFDHYLKNKKMPSWMDGTNR</sequence>
<dbReference type="Pfam" id="PF00326">
    <property type="entry name" value="Peptidase_S9"/>
    <property type="match status" value="1"/>
</dbReference>
<keyword evidence="2" id="KW-0732">Signal</keyword>
<feature type="chain" id="PRO_5037262502" evidence="2">
    <location>
        <begin position="20"/>
        <end position="870"/>
    </location>
</feature>
<dbReference type="GO" id="GO:0004252">
    <property type="term" value="F:serine-type endopeptidase activity"/>
    <property type="evidence" value="ECO:0007669"/>
    <property type="project" value="TreeGrafter"/>
</dbReference>
<protein>
    <submittedName>
        <fullName evidence="4">Peptidase S9 prolyl oligopeptidase active site domain protein</fullName>
    </submittedName>
</protein>
<keyword evidence="1" id="KW-0378">Hydrolase</keyword>
<dbReference type="AlphaFoldDB" id="A0A979G7C7"/>
<proteinExistence type="predicted"/>
<evidence type="ECO:0000256" key="2">
    <source>
        <dbReference type="SAM" id="SignalP"/>
    </source>
</evidence>
<dbReference type="PANTHER" id="PTHR42776">
    <property type="entry name" value="SERINE PEPTIDASE S9 FAMILY MEMBER"/>
    <property type="match status" value="1"/>
</dbReference>
<dbReference type="SUPFAM" id="SSF82171">
    <property type="entry name" value="DPP6 N-terminal domain-like"/>
    <property type="match status" value="1"/>
</dbReference>
<organism evidence="4 5">
    <name type="scientific">Chitinophaga pinensis (strain ATCC 43595 / DSM 2588 / LMG 13176 / NBRC 15968 / NCIMB 11800 / UQM 2034)</name>
    <dbReference type="NCBI Taxonomy" id="485918"/>
    <lineage>
        <taxon>Bacteria</taxon>
        <taxon>Pseudomonadati</taxon>
        <taxon>Bacteroidota</taxon>
        <taxon>Chitinophagia</taxon>
        <taxon>Chitinophagales</taxon>
        <taxon>Chitinophagaceae</taxon>
        <taxon>Chitinophaga</taxon>
    </lineage>
</organism>
<evidence type="ECO:0000313" key="5">
    <source>
        <dbReference type="Proteomes" id="UP000002215"/>
    </source>
</evidence>
<dbReference type="KEGG" id="cpi:Cpin_4612"/>
<dbReference type="SUPFAM" id="SSF53474">
    <property type="entry name" value="alpha/beta-Hydrolases"/>
    <property type="match status" value="1"/>
</dbReference>
<dbReference type="EMBL" id="CP001699">
    <property type="protein sequence ID" value="ACU62053.1"/>
    <property type="molecule type" value="Genomic_DNA"/>
</dbReference>
<dbReference type="GO" id="GO:0006508">
    <property type="term" value="P:proteolysis"/>
    <property type="evidence" value="ECO:0007669"/>
    <property type="project" value="InterPro"/>
</dbReference>
<gene>
    <name evidence="4" type="ordered locus">Cpin_4612</name>
</gene>
<reference evidence="4 5" key="2">
    <citation type="journal article" date="2010" name="Stand. Genomic Sci.">
        <title>Complete genome sequence of Chitinophaga pinensis type strain (UQM 2034).</title>
        <authorList>
            <person name="Glavina Del Rio T."/>
            <person name="Abt B."/>
            <person name="Spring S."/>
            <person name="Lapidus A."/>
            <person name="Nolan M."/>
            <person name="Tice H."/>
            <person name="Copeland A."/>
            <person name="Cheng J.F."/>
            <person name="Chen F."/>
            <person name="Bruce D."/>
            <person name="Goodwin L."/>
            <person name="Pitluck S."/>
            <person name="Ivanova N."/>
            <person name="Mavromatis K."/>
            <person name="Mikhailova N."/>
            <person name="Pati A."/>
            <person name="Chen A."/>
            <person name="Palaniappan K."/>
            <person name="Land M."/>
            <person name="Hauser L."/>
            <person name="Chang Y.J."/>
            <person name="Jeffries C.D."/>
            <person name="Chain P."/>
            <person name="Saunders E."/>
            <person name="Detter J.C."/>
            <person name="Brettin T."/>
            <person name="Rohde M."/>
            <person name="Goker M."/>
            <person name="Bristow J."/>
            <person name="Eisen J.A."/>
            <person name="Markowitz V."/>
            <person name="Hugenholtz P."/>
            <person name="Kyrpides N.C."/>
            <person name="Klenk H.P."/>
            <person name="Lucas S."/>
        </authorList>
    </citation>
    <scope>NUCLEOTIDE SEQUENCE [LARGE SCALE GENOMIC DNA]</scope>
    <source>
        <strain evidence="5">ATCC 43595 / DSM 2588 / LMG 13176 / NBRC 15968 / NCIMB 11800 / UQM 2034</strain>
    </source>
</reference>
<dbReference type="Proteomes" id="UP000002215">
    <property type="component" value="Chromosome"/>
</dbReference>
<accession>A0A979G7C7</accession>
<feature type="domain" description="Peptidase S9 prolyl oligopeptidase catalytic" evidence="3">
    <location>
        <begin position="680"/>
        <end position="858"/>
    </location>
</feature>